<comment type="caution">
    <text evidence="4">The sequence shown here is derived from an EMBL/GenBank/DDBJ whole genome shotgun (WGS) entry which is preliminary data.</text>
</comment>
<name>A0AAW8GHB5_9GAMM</name>
<accession>A0AAW8GHB5</accession>
<feature type="domain" description="AB hydrolase-1" evidence="3">
    <location>
        <begin position="98"/>
        <end position="333"/>
    </location>
</feature>
<feature type="active site" description="Charge relay system" evidence="2">
    <location>
        <position position="301"/>
    </location>
</feature>
<organism evidence="4 5">
    <name type="scientific">Pseudoxanthomonas winnipegensis</name>
    <dbReference type="NCBI Taxonomy" id="2480810"/>
    <lineage>
        <taxon>Bacteria</taxon>
        <taxon>Pseudomonadati</taxon>
        <taxon>Pseudomonadota</taxon>
        <taxon>Gammaproteobacteria</taxon>
        <taxon>Lysobacterales</taxon>
        <taxon>Lysobacteraceae</taxon>
        <taxon>Pseudoxanthomonas</taxon>
    </lineage>
</organism>
<evidence type="ECO:0000256" key="1">
    <source>
        <dbReference type="ARBA" id="ARBA00010884"/>
    </source>
</evidence>
<dbReference type="AlphaFoldDB" id="A0AAW8GHB5"/>
<evidence type="ECO:0000259" key="3">
    <source>
        <dbReference type="Pfam" id="PF00561"/>
    </source>
</evidence>
<protein>
    <submittedName>
        <fullName evidence="4">Alpha/beta-fold hydrolase</fullName>
    </submittedName>
</protein>
<dbReference type="PANTHER" id="PTHR10794:SF63">
    <property type="entry name" value="ALPHA_BETA HYDROLASE 1, ISOFORM A"/>
    <property type="match status" value="1"/>
</dbReference>
<evidence type="ECO:0000256" key="2">
    <source>
        <dbReference type="PIRSR" id="PIRSR005211-1"/>
    </source>
</evidence>
<dbReference type="PANTHER" id="PTHR10794">
    <property type="entry name" value="ABHYDROLASE DOMAIN-CONTAINING PROTEIN"/>
    <property type="match status" value="1"/>
</dbReference>
<proteinExistence type="inferred from homology"/>
<dbReference type="InterPro" id="IPR029058">
    <property type="entry name" value="AB_hydrolase_fold"/>
</dbReference>
<sequence length="352" mass="39079">MLGFGARAGLMGASLAPAQSDVGQAPVSASSYAPPRWLRNAHLQSILSSSDLRRRRGLRRLQAMGAVSTEHIFDGGAGVRLQGWHSIVPGMEVRGLALLLHGWEGSSESSYMRMTAASLLEAGYEVVRLNFRDHGQTHHLNEDIFHSCLLPEVLHAACDVAQRFPSRPMVAAGYSLGGNFALRVALRAPAFGLPLKAVAAVCPVLDPQSTLTGMEQGLPLYHWYFQRKWRHSLEIKRQLFPERHVYDDTVLSLSVRELTRWMVEHETDFGTLENYLDGYSIAGNRLAEMTVPAHILMAQDDPVIPFADFARWQLPASVALEVARWGGHCGFIENAHCDGFGERWVTDRLTRD</sequence>
<feature type="active site" description="Charge relay system" evidence="2">
    <location>
        <position position="328"/>
    </location>
</feature>
<dbReference type="InterPro" id="IPR050960">
    <property type="entry name" value="AB_hydrolase_4_sf"/>
</dbReference>
<dbReference type="Gene3D" id="3.40.50.1820">
    <property type="entry name" value="alpha/beta hydrolase"/>
    <property type="match status" value="1"/>
</dbReference>
<dbReference type="Pfam" id="PF00561">
    <property type="entry name" value="Abhydrolase_1"/>
    <property type="match status" value="1"/>
</dbReference>
<dbReference type="InterPro" id="IPR000073">
    <property type="entry name" value="AB_hydrolase_1"/>
</dbReference>
<dbReference type="SUPFAM" id="SSF53474">
    <property type="entry name" value="alpha/beta-Hydrolases"/>
    <property type="match status" value="1"/>
</dbReference>
<dbReference type="GO" id="GO:0047372">
    <property type="term" value="F:monoacylglycerol lipase activity"/>
    <property type="evidence" value="ECO:0007669"/>
    <property type="project" value="TreeGrafter"/>
</dbReference>
<evidence type="ECO:0000313" key="4">
    <source>
        <dbReference type="EMBL" id="MDQ1121137.1"/>
    </source>
</evidence>
<dbReference type="EMBL" id="JAUTBB010000001">
    <property type="protein sequence ID" value="MDQ1121137.1"/>
    <property type="molecule type" value="Genomic_DNA"/>
</dbReference>
<dbReference type="PIRSF" id="PIRSF005211">
    <property type="entry name" value="Ab_hydro_YheT"/>
    <property type="match status" value="1"/>
</dbReference>
<feature type="active site" description="Charge relay system" evidence="2">
    <location>
        <position position="175"/>
    </location>
</feature>
<evidence type="ECO:0000313" key="5">
    <source>
        <dbReference type="Proteomes" id="UP001234354"/>
    </source>
</evidence>
<keyword evidence="4" id="KW-0378">Hydrolase</keyword>
<dbReference type="InterPro" id="IPR012020">
    <property type="entry name" value="ABHD4"/>
</dbReference>
<dbReference type="GO" id="GO:0034338">
    <property type="term" value="F:short-chain carboxylesterase activity"/>
    <property type="evidence" value="ECO:0007669"/>
    <property type="project" value="TreeGrafter"/>
</dbReference>
<comment type="similarity">
    <text evidence="1">Belongs to the AB hydrolase superfamily. AB hydrolase 4 family.</text>
</comment>
<dbReference type="Proteomes" id="UP001234354">
    <property type="component" value="Unassembled WGS sequence"/>
</dbReference>
<reference evidence="4" key="1">
    <citation type="submission" date="2023-07" db="EMBL/GenBank/DDBJ databases">
        <title>Functional and genomic diversity of the sorghum phyllosphere microbiome.</title>
        <authorList>
            <person name="Shade A."/>
        </authorList>
    </citation>
    <scope>NUCLEOTIDE SEQUENCE</scope>
    <source>
        <strain evidence="4">SORGH_AS_0908</strain>
    </source>
</reference>
<gene>
    <name evidence="4" type="ORF">QE383_003445</name>
</gene>